<dbReference type="EMBL" id="OOFM01000005">
    <property type="protein sequence ID" value="SPL64500.1"/>
    <property type="molecule type" value="Genomic_DNA"/>
</dbReference>
<sequence>MLHIRRKRTVSLAILSDIPALSPASYHRILARRSCALRMTNLPK</sequence>
<dbReference type="AlphaFoldDB" id="A0A2P9HL08"/>
<evidence type="ECO:0000313" key="1">
    <source>
        <dbReference type="EMBL" id="SPL64500.1"/>
    </source>
</evidence>
<evidence type="ECO:0000313" key="2">
    <source>
        <dbReference type="Proteomes" id="UP000246073"/>
    </source>
</evidence>
<proteinExistence type="predicted"/>
<organism evidence="1 2">
    <name type="scientific">Ochrobactrum soli</name>
    <dbReference type="NCBI Taxonomy" id="2448455"/>
    <lineage>
        <taxon>Bacteria</taxon>
        <taxon>Pseudomonadati</taxon>
        <taxon>Pseudomonadota</taxon>
        <taxon>Alphaproteobacteria</taxon>
        <taxon>Hyphomicrobiales</taxon>
        <taxon>Brucellaceae</taxon>
        <taxon>Brucella/Ochrobactrum group</taxon>
        <taxon>Ochrobactrum</taxon>
    </lineage>
</organism>
<name>A0A2P9HL08_9HYPH</name>
<reference evidence="2" key="1">
    <citation type="submission" date="2017-12" db="EMBL/GenBank/DDBJ databases">
        <authorList>
            <person name="Diaz M."/>
        </authorList>
    </citation>
    <scope>NUCLEOTIDE SEQUENCE [LARGE SCALE GENOMIC DNA]</scope>
    <source>
        <strain evidence="2">FI11154</strain>
    </source>
</reference>
<accession>A0A2P9HL08</accession>
<gene>
    <name evidence="1" type="ORF">OHAE_367</name>
</gene>
<dbReference type="Proteomes" id="UP000246073">
    <property type="component" value="Unassembled WGS sequence"/>
</dbReference>
<protein>
    <submittedName>
        <fullName evidence="1">Uncharacterized protein</fullName>
    </submittedName>
</protein>